<organism evidence="1 2">
    <name type="scientific">Heterorhabditis bacteriophora</name>
    <name type="common">Entomopathogenic nematode worm</name>
    <dbReference type="NCBI Taxonomy" id="37862"/>
    <lineage>
        <taxon>Eukaryota</taxon>
        <taxon>Metazoa</taxon>
        <taxon>Ecdysozoa</taxon>
        <taxon>Nematoda</taxon>
        <taxon>Chromadorea</taxon>
        <taxon>Rhabditida</taxon>
        <taxon>Rhabditina</taxon>
        <taxon>Rhabditomorpha</taxon>
        <taxon>Strongyloidea</taxon>
        <taxon>Heterorhabditidae</taxon>
        <taxon>Heterorhabditis</taxon>
    </lineage>
</organism>
<protein>
    <submittedName>
        <fullName evidence="2">Transposase</fullName>
    </submittedName>
</protein>
<dbReference type="AlphaFoldDB" id="A0A1I7XID8"/>
<dbReference type="Proteomes" id="UP000095283">
    <property type="component" value="Unplaced"/>
</dbReference>
<reference evidence="2" key="1">
    <citation type="submission" date="2016-11" db="UniProtKB">
        <authorList>
            <consortium name="WormBaseParasite"/>
        </authorList>
    </citation>
    <scope>IDENTIFICATION</scope>
</reference>
<evidence type="ECO:0000313" key="1">
    <source>
        <dbReference type="Proteomes" id="UP000095283"/>
    </source>
</evidence>
<accession>A0A1I7XID8</accession>
<name>A0A1I7XID8_HETBA</name>
<evidence type="ECO:0000313" key="2">
    <source>
        <dbReference type="WBParaSite" id="Hba_17084"/>
    </source>
</evidence>
<proteinExistence type="predicted"/>
<dbReference type="WBParaSite" id="Hba_17084">
    <property type="protein sequence ID" value="Hba_17084"/>
    <property type="gene ID" value="Hba_17084"/>
</dbReference>
<sequence length="71" mass="8122">MSDDIARATTQSLFTTLEVNSLYFDGTRCWSFDLYNLDDLIIDEILSLEDEQRRTSGKTQPVSIFRGSLVI</sequence>
<keyword evidence="1" id="KW-1185">Reference proteome</keyword>